<evidence type="ECO:0000256" key="7">
    <source>
        <dbReference type="ARBA" id="ARBA00034617"/>
    </source>
</evidence>
<dbReference type="InterPro" id="IPR014016">
    <property type="entry name" value="UvrD-like_ATP-bd"/>
</dbReference>
<dbReference type="Pfam" id="PF13361">
    <property type="entry name" value="UvrD_C"/>
    <property type="match status" value="1"/>
</dbReference>
<dbReference type="Gene3D" id="1.10.10.160">
    <property type="match status" value="1"/>
</dbReference>
<evidence type="ECO:0000256" key="6">
    <source>
        <dbReference type="ARBA" id="ARBA00023235"/>
    </source>
</evidence>
<gene>
    <name evidence="13" type="ORF">GAYE_SCF47G5917</name>
</gene>
<evidence type="ECO:0000256" key="2">
    <source>
        <dbReference type="ARBA" id="ARBA00022741"/>
    </source>
</evidence>
<evidence type="ECO:0000313" key="13">
    <source>
        <dbReference type="EMBL" id="KAK4527983.1"/>
    </source>
</evidence>
<dbReference type="Proteomes" id="UP001300502">
    <property type="component" value="Unassembled WGS sequence"/>
</dbReference>
<dbReference type="CDD" id="cd17932">
    <property type="entry name" value="DEXQc_UvrD"/>
    <property type="match status" value="1"/>
</dbReference>
<dbReference type="EC" id="5.6.2.4" evidence="8"/>
<dbReference type="GO" id="GO:0043138">
    <property type="term" value="F:3'-5' DNA helicase activity"/>
    <property type="evidence" value="ECO:0007669"/>
    <property type="project" value="UniProtKB-EC"/>
</dbReference>
<dbReference type="SUPFAM" id="SSF52540">
    <property type="entry name" value="P-loop containing nucleoside triphosphate hydrolases"/>
    <property type="match status" value="1"/>
</dbReference>
<evidence type="ECO:0000256" key="3">
    <source>
        <dbReference type="ARBA" id="ARBA00022801"/>
    </source>
</evidence>
<comment type="catalytic activity">
    <reaction evidence="7">
        <text>Couples ATP hydrolysis with the unwinding of duplex DNA by translocating in the 3'-5' direction.</text>
        <dbReference type="EC" id="5.6.2.4"/>
    </reaction>
</comment>
<comment type="similarity">
    <text evidence="1">Belongs to the helicase family. UvrD subfamily.</text>
</comment>
<protein>
    <recommendedName>
        <fullName evidence="8">DNA 3'-5' helicase</fullName>
        <ecNumber evidence="8">5.6.2.4</ecNumber>
    </recommendedName>
</protein>
<reference evidence="13 14" key="1">
    <citation type="submission" date="2022-07" db="EMBL/GenBank/DDBJ databases">
        <title>Genome-wide signatures of adaptation to extreme environments.</title>
        <authorList>
            <person name="Cho C.H."/>
            <person name="Yoon H.S."/>
        </authorList>
    </citation>
    <scope>NUCLEOTIDE SEQUENCE [LARGE SCALE GENOMIC DNA]</scope>
    <source>
        <strain evidence="13 14">108.79 E11</strain>
    </source>
</reference>
<dbReference type="Gene3D" id="1.10.486.10">
    <property type="entry name" value="PCRA, domain 4"/>
    <property type="match status" value="1"/>
</dbReference>
<dbReference type="PANTHER" id="PTHR11070:SF65">
    <property type="entry name" value="DNA 3'-5' HELICASE"/>
    <property type="match status" value="1"/>
</dbReference>
<name>A0AAV9IL19_9RHOD</name>
<evidence type="ECO:0000256" key="5">
    <source>
        <dbReference type="ARBA" id="ARBA00022840"/>
    </source>
</evidence>
<dbReference type="GO" id="GO:0016787">
    <property type="term" value="F:hydrolase activity"/>
    <property type="evidence" value="ECO:0007669"/>
    <property type="project" value="UniProtKB-UniRule"/>
</dbReference>
<accession>A0AAV9IL19</accession>
<keyword evidence="6" id="KW-0413">Isomerase</keyword>
<feature type="domain" description="UvrD-like helicase ATP-binding" evidence="12">
    <location>
        <begin position="8"/>
        <end position="308"/>
    </location>
</feature>
<evidence type="ECO:0000256" key="4">
    <source>
        <dbReference type="ARBA" id="ARBA00022806"/>
    </source>
</evidence>
<dbReference type="PANTHER" id="PTHR11070">
    <property type="entry name" value="UVRD / RECB / PCRA DNA HELICASE FAMILY MEMBER"/>
    <property type="match status" value="1"/>
</dbReference>
<keyword evidence="14" id="KW-1185">Reference proteome</keyword>
<dbReference type="InterPro" id="IPR014017">
    <property type="entry name" value="DNA_helicase_UvrD-like_C"/>
</dbReference>
<dbReference type="InterPro" id="IPR027417">
    <property type="entry name" value="P-loop_NTPase"/>
</dbReference>
<evidence type="ECO:0000256" key="1">
    <source>
        <dbReference type="ARBA" id="ARBA00009922"/>
    </source>
</evidence>
<dbReference type="GO" id="GO:0005524">
    <property type="term" value="F:ATP binding"/>
    <property type="evidence" value="ECO:0007669"/>
    <property type="project" value="UniProtKB-UniRule"/>
</dbReference>
<feature type="compositionally biased region" description="Basic residues" evidence="11">
    <location>
        <begin position="734"/>
        <end position="749"/>
    </location>
</feature>
<evidence type="ECO:0000256" key="11">
    <source>
        <dbReference type="SAM" id="MobiDB-lite"/>
    </source>
</evidence>
<feature type="region of interest" description="Disordered" evidence="11">
    <location>
        <begin position="720"/>
        <end position="749"/>
    </location>
</feature>
<evidence type="ECO:0000256" key="8">
    <source>
        <dbReference type="ARBA" id="ARBA00034808"/>
    </source>
</evidence>
<dbReference type="EMBL" id="JANCYU010000058">
    <property type="protein sequence ID" value="KAK4527983.1"/>
    <property type="molecule type" value="Genomic_DNA"/>
</dbReference>
<dbReference type="Gene3D" id="3.40.50.300">
    <property type="entry name" value="P-loop containing nucleotide triphosphate hydrolases"/>
    <property type="match status" value="2"/>
</dbReference>
<dbReference type="InterPro" id="IPR013986">
    <property type="entry name" value="DExx_box_DNA_helicase_dom_sf"/>
</dbReference>
<dbReference type="Pfam" id="PF00580">
    <property type="entry name" value="UvrD-helicase"/>
    <property type="match status" value="1"/>
</dbReference>
<keyword evidence="2 10" id="KW-0547">Nucleotide-binding</keyword>
<dbReference type="GO" id="GO:0003677">
    <property type="term" value="F:DNA binding"/>
    <property type="evidence" value="ECO:0007669"/>
    <property type="project" value="InterPro"/>
</dbReference>
<evidence type="ECO:0000256" key="10">
    <source>
        <dbReference type="PROSITE-ProRule" id="PRU00560"/>
    </source>
</evidence>
<proteinExistence type="inferred from homology"/>
<dbReference type="PROSITE" id="PS51198">
    <property type="entry name" value="UVRD_HELICASE_ATP_BIND"/>
    <property type="match status" value="1"/>
</dbReference>
<dbReference type="InterPro" id="IPR000212">
    <property type="entry name" value="DNA_helicase_UvrD/REP"/>
</dbReference>
<comment type="caution">
    <text evidence="13">The sequence shown here is derived from an EMBL/GenBank/DDBJ whole genome shotgun (WGS) entry which is preliminary data.</text>
</comment>
<evidence type="ECO:0000259" key="12">
    <source>
        <dbReference type="PROSITE" id="PS51198"/>
    </source>
</evidence>
<comment type="catalytic activity">
    <reaction evidence="9">
        <text>ATP + H2O = ADP + phosphate + H(+)</text>
        <dbReference type="Rhea" id="RHEA:13065"/>
        <dbReference type="ChEBI" id="CHEBI:15377"/>
        <dbReference type="ChEBI" id="CHEBI:15378"/>
        <dbReference type="ChEBI" id="CHEBI:30616"/>
        <dbReference type="ChEBI" id="CHEBI:43474"/>
        <dbReference type="ChEBI" id="CHEBI:456216"/>
        <dbReference type="EC" id="5.6.2.4"/>
    </reaction>
</comment>
<evidence type="ECO:0000313" key="14">
    <source>
        <dbReference type="Proteomes" id="UP001300502"/>
    </source>
</evidence>
<keyword evidence="4 10" id="KW-0347">Helicase</keyword>
<sequence>MQKAFVVELTEEQRKAVEWEPKDTLIISSCPGSGKTLVLVYRVAFWIDQLHISPKDILLISFTRSACTEIRERIKSVLKNKLIEDVRVWTFHSLALSILRTLGDAILKERFGVSRNFTVFSFSEQRKVLERVLAELDSSKGQQEEDSPQKQGLVVNQVATNRQLSNILYQIQKHKAKMTVPENGRLGIIFEKYNQYLRYCDGLDFSDLLLCAKEVLESEDNSISSFAKTWRRYKYAIVDEYQDCSALNKAFLRAILEDNSHVTLIGDDDQSIYGFQGAEGGPLTPIFGKEGTETKCSTLCLSINFRSANQIVLCSSSLILKNKNRTSKTVSSSGVSKDGEIQVWICRNEDCELGAMLDNILNLTAEGEYNKIAVLSRTRSLAFEIFSFLKSREIPCQLSSEASQASGDNYELLPRNGQDLCILTVKSFCKLMLNTKDDVALLLVTAIYFPNVPQHLLSQWKNSESSGLLQELRNVFKSSSKGSNRKLYLQDESKQILLEQYSEEINQVLYLVDTITGKFLKNTRLSILSEEIINLLPVEMRRRIGDRDLYTCKQIFQKAEMSLEKEDLCMEQQGKENNSLKSALLSLSKNRIKDLNGSLDNIYTRLKLFVDSLEQVQVDYEMQIAKKNCVHCCTVHQAKGREWDYVHVVRLNEDYFPLQSPLIGKDMEAHYEEERRLAYVALSRARKGLFLSYLEEEGRRPLVPSRFLTEFSDRLTTRKRVDTVPTVPSQNRTSQKRKISAPSSRKRPK</sequence>
<keyword evidence="5 10" id="KW-0067">ATP-binding</keyword>
<organism evidence="13 14">
    <name type="scientific">Galdieria yellowstonensis</name>
    <dbReference type="NCBI Taxonomy" id="3028027"/>
    <lineage>
        <taxon>Eukaryota</taxon>
        <taxon>Rhodophyta</taxon>
        <taxon>Bangiophyceae</taxon>
        <taxon>Galdieriales</taxon>
        <taxon>Galdieriaceae</taxon>
        <taxon>Galdieria</taxon>
    </lineage>
</organism>
<feature type="binding site" evidence="10">
    <location>
        <begin position="29"/>
        <end position="36"/>
    </location>
    <ligand>
        <name>ATP</name>
        <dbReference type="ChEBI" id="CHEBI:30616"/>
    </ligand>
</feature>
<keyword evidence="3 10" id="KW-0378">Hydrolase</keyword>
<dbReference type="AlphaFoldDB" id="A0AAV9IL19"/>
<evidence type="ECO:0000256" key="9">
    <source>
        <dbReference type="ARBA" id="ARBA00048988"/>
    </source>
</evidence>